<dbReference type="InterPro" id="IPR012997">
    <property type="entry name" value="RplA"/>
</dbReference>
<evidence type="ECO:0000256" key="5">
    <source>
        <dbReference type="SAM" id="MobiDB-lite"/>
    </source>
</evidence>
<dbReference type="InterPro" id="IPR034718">
    <property type="entry name" value="RlpA"/>
</dbReference>
<dbReference type="PANTHER" id="PTHR34183">
    <property type="entry name" value="ENDOLYTIC PEPTIDOGLYCAN TRANSGLYCOSYLASE RLPA"/>
    <property type="match status" value="1"/>
</dbReference>
<dbReference type="InterPro" id="IPR009009">
    <property type="entry name" value="RlpA-like_DPBB"/>
</dbReference>
<dbReference type="RefSeq" id="WP_221431328.1">
    <property type="nucleotide sequence ID" value="NZ_CP081294.1"/>
</dbReference>
<evidence type="ECO:0000256" key="2">
    <source>
        <dbReference type="ARBA" id="ARBA00023316"/>
    </source>
</evidence>
<feature type="domain" description="RlpA-like protein double-psi beta-barrel" evidence="6">
    <location>
        <begin position="79"/>
        <end position="165"/>
    </location>
</feature>
<keyword evidence="8" id="KW-1185">Reference proteome</keyword>
<evidence type="ECO:0000313" key="8">
    <source>
        <dbReference type="Proteomes" id="UP000824321"/>
    </source>
</evidence>
<gene>
    <name evidence="3" type="primary">rlpA</name>
    <name evidence="7" type="ORF">K3136_02345</name>
</gene>
<dbReference type="EMBL" id="CP081294">
    <property type="protein sequence ID" value="QZD95589.1"/>
    <property type="molecule type" value="Genomic_DNA"/>
</dbReference>
<evidence type="ECO:0000256" key="4">
    <source>
        <dbReference type="RuleBase" id="RU003495"/>
    </source>
</evidence>
<keyword evidence="3" id="KW-0732">Signal</keyword>
<proteinExistence type="inferred from homology"/>
<name>A0ABX9A390_9SPHN</name>
<dbReference type="CDD" id="cd22268">
    <property type="entry name" value="DPBB_RlpA-like"/>
    <property type="match status" value="1"/>
</dbReference>
<feature type="chain" id="PRO_5044938110" description="Endolytic peptidoglycan transglycosylase RlpA" evidence="3">
    <location>
        <begin position="24"/>
        <end position="170"/>
    </location>
</feature>
<dbReference type="NCBIfam" id="TIGR00413">
    <property type="entry name" value="rlpA"/>
    <property type="match status" value="1"/>
</dbReference>
<dbReference type="Proteomes" id="UP000824321">
    <property type="component" value="Chromosome"/>
</dbReference>
<evidence type="ECO:0000256" key="1">
    <source>
        <dbReference type="ARBA" id="ARBA00023239"/>
    </source>
</evidence>
<dbReference type="EC" id="4.2.2.-" evidence="3"/>
<accession>A0ABX9A390</accession>
<dbReference type="InterPro" id="IPR036908">
    <property type="entry name" value="RlpA-like_sf"/>
</dbReference>
<comment type="function">
    <text evidence="3">Lytic transglycosylase with a strong preference for naked glycan strands that lack stem peptides.</text>
</comment>
<dbReference type="Pfam" id="PF03330">
    <property type="entry name" value="DPBB_1"/>
    <property type="match status" value="1"/>
</dbReference>
<evidence type="ECO:0000313" key="7">
    <source>
        <dbReference type="EMBL" id="QZD95589.1"/>
    </source>
</evidence>
<keyword evidence="2 3" id="KW-0961">Cell wall biogenesis/degradation</keyword>
<dbReference type="Gene3D" id="2.40.40.10">
    <property type="entry name" value="RlpA-like domain"/>
    <property type="match status" value="1"/>
</dbReference>
<evidence type="ECO:0000256" key="3">
    <source>
        <dbReference type="HAMAP-Rule" id="MF_02071"/>
    </source>
</evidence>
<protein>
    <recommendedName>
        <fullName evidence="3">Endolytic peptidoglycan transglycosylase RlpA</fullName>
        <ecNumber evidence="3">4.2.2.-</ecNumber>
    </recommendedName>
</protein>
<dbReference type="PANTHER" id="PTHR34183:SF8">
    <property type="entry name" value="ENDOLYTIC PEPTIDOGLYCAN TRANSGLYCOSYLASE RLPA-RELATED"/>
    <property type="match status" value="1"/>
</dbReference>
<feature type="signal peptide" evidence="3">
    <location>
        <begin position="1"/>
        <end position="23"/>
    </location>
</feature>
<dbReference type="HAMAP" id="MF_02071">
    <property type="entry name" value="RlpA"/>
    <property type="match status" value="1"/>
</dbReference>
<evidence type="ECO:0000259" key="6">
    <source>
        <dbReference type="Pfam" id="PF03330"/>
    </source>
</evidence>
<feature type="region of interest" description="Disordered" evidence="5">
    <location>
        <begin position="53"/>
        <end position="78"/>
    </location>
</feature>
<dbReference type="SUPFAM" id="SSF50685">
    <property type="entry name" value="Barwin-like endoglucanases"/>
    <property type="match status" value="1"/>
</dbReference>
<reference evidence="7 8" key="1">
    <citation type="submission" date="2021-08" db="EMBL/GenBank/DDBJ databases">
        <title>Comparative Genomics Analysis of the Genus Qipengyuania Reveals Extensive Genetic Diversity and Metabolic Versatility, Including the Description of Fifteen Novel Species.</title>
        <authorList>
            <person name="Liu Y."/>
        </authorList>
    </citation>
    <scope>NUCLEOTIDE SEQUENCE [LARGE SCALE GENOMIC DNA]</scope>
    <source>
        <strain evidence="7 8">1NDH1</strain>
    </source>
</reference>
<comment type="similarity">
    <text evidence="3 4">Belongs to the RlpA family.</text>
</comment>
<keyword evidence="1 3" id="KW-0456">Lyase</keyword>
<organism evidence="7 8">
    <name type="scientific">Qipengyuania gelatinilytica</name>
    <dbReference type="NCBI Taxonomy" id="2867231"/>
    <lineage>
        <taxon>Bacteria</taxon>
        <taxon>Pseudomonadati</taxon>
        <taxon>Pseudomonadota</taxon>
        <taxon>Alphaproteobacteria</taxon>
        <taxon>Sphingomonadales</taxon>
        <taxon>Erythrobacteraceae</taxon>
        <taxon>Qipengyuania</taxon>
    </lineage>
</organism>
<sequence length="170" mass="18246" precursor="true">MAKRAFRSMLFLAALALPGTAGHSEEPESQIIPEPTFEAHFAPYAELPEAPEAGPGVVDIDTFEPPIEEGPASTPLGSGVASYYGRRFHGRRTASGERFDMNAYTAAHKTLPFGSMVEVTNPRTGKSVIVRINDRGPFTPGRTIDLSRAAAEEIGLVRRGHGSVELALLD</sequence>